<keyword evidence="2" id="KW-1185">Reference proteome</keyword>
<dbReference type="EMBL" id="CM046398">
    <property type="protein sequence ID" value="KAI8530079.1"/>
    <property type="molecule type" value="Genomic_DNA"/>
</dbReference>
<gene>
    <name evidence="1" type="ORF">RHMOL_Rhmol11G0027300</name>
</gene>
<name>A0ACC0LP18_RHOML</name>
<accession>A0ACC0LP18</accession>
<evidence type="ECO:0000313" key="1">
    <source>
        <dbReference type="EMBL" id="KAI8530079.1"/>
    </source>
</evidence>
<evidence type="ECO:0000313" key="2">
    <source>
        <dbReference type="Proteomes" id="UP001062846"/>
    </source>
</evidence>
<reference evidence="1" key="1">
    <citation type="submission" date="2022-02" db="EMBL/GenBank/DDBJ databases">
        <title>Plant Genome Project.</title>
        <authorList>
            <person name="Zhang R.-G."/>
        </authorList>
    </citation>
    <scope>NUCLEOTIDE SEQUENCE</scope>
    <source>
        <strain evidence="1">AT1</strain>
    </source>
</reference>
<organism evidence="1 2">
    <name type="scientific">Rhododendron molle</name>
    <name type="common">Chinese azalea</name>
    <name type="synonym">Azalea mollis</name>
    <dbReference type="NCBI Taxonomy" id="49168"/>
    <lineage>
        <taxon>Eukaryota</taxon>
        <taxon>Viridiplantae</taxon>
        <taxon>Streptophyta</taxon>
        <taxon>Embryophyta</taxon>
        <taxon>Tracheophyta</taxon>
        <taxon>Spermatophyta</taxon>
        <taxon>Magnoliopsida</taxon>
        <taxon>eudicotyledons</taxon>
        <taxon>Gunneridae</taxon>
        <taxon>Pentapetalae</taxon>
        <taxon>asterids</taxon>
        <taxon>Ericales</taxon>
        <taxon>Ericaceae</taxon>
        <taxon>Ericoideae</taxon>
        <taxon>Rhodoreae</taxon>
        <taxon>Rhododendron</taxon>
    </lineage>
</organism>
<protein>
    <submittedName>
        <fullName evidence="1">Uncharacterized protein</fullName>
    </submittedName>
</protein>
<dbReference type="Proteomes" id="UP001062846">
    <property type="component" value="Chromosome 11"/>
</dbReference>
<proteinExistence type="predicted"/>
<comment type="caution">
    <text evidence="1">The sequence shown here is derived from an EMBL/GenBank/DDBJ whole genome shotgun (WGS) entry which is preliminary data.</text>
</comment>
<sequence length="147" mass="16738">MEYYHLFLAPAAAALPVAPVWPRPPSFVSFHSNDGRKSAWPLLLAQPNFIRCQLGFHRYHPISELVSLFVSSIPTLEMFDLPLQVPAEEVQEWLHAYQSAEVLVRRQRRRILELKAERVPTAGGEGIGASGQFPSLSQRLSQRRRHD</sequence>